<sequence>MADLERSRREELRWALQEAGLGVVAMTVSRRSVLDPDLGEVNLAYSHRAVDAAAELGTGVVCLGLHRPLTEAQRAAHWFWLEPGASDPLDTDTFERVVTRFREIGRHCADLGLQLSLEIYEDTLLGTVDGALRLLEAIGLDNVGLNPDVANLVRLHRPKEGSWFEDLSRLLPVSNYWHVKNYLVDHDPATGAWSSAPTTLELGVLNYRALLQVALDHGFAGPLCCEHYGGDALGVGATNLAYLRRTLSTKIREVIA</sequence>
<dbReference type="GO" id="GO:0016853">
    <property type="term" value="F:isomerase activity"/>
    <property type="evidence" value="ECO:0007669"/>
    <property type="project" value="UniProtKB-KW"/>
</dbReference>
<protein>
    <submittedName>
        <fullName evidence="3">Xylose isomerase</fullName>
    </submittedName>
</protein>
<evidence type="ECO:0000256" key="1">
    <source>
        <dbReference type="ARBA" id="ARBA00023277"/>
    </source>
</evidence>
<evidence type="ECO:0000259" key="2">
    <source>
        <dbReference type="Pfam" id="PF01261"/>
    </source>
</evidence>
<evidence type="ECO:0000313" key="3">
    <source>
        <dbReference type="EMBL" id="GGF40475.1"/>
    </source>
</evidence>
<dbReference type="Proteomes" id="UP000605670">
    <property type="component" value="Unassembled WGS sequence"/>
</dbReference>
<dbReference type="RefSeq" id="WP_229734812.1">
    <property type="nucleotide sequence ID" value="NZ_BAABKH010000010.1"/>
</dbReference>
<accession>A0A917F1Z6</accession>
<dbReference type="Gene3D" id="3.20.20.150">
    <property type="entry name" value="Divalent-metal-dependent TIM barrel enzymes"/>
    <property type="match status" value="1"/>
</dbReference>
<keyword evidence="4" id="KW-1185">Reference proteome</keyword>
<proteinExistence type="predicted"/>
<organism evidence="3 4">
    <name type="scientific">Ornithinimicrobium tianjinense</name>
    <dbReference type="NCBI Taxonomy" id="1195761"/>
    <lineage>
        <taxon>Bacteria</taxon>
        <taxon>Bacillati</taxon>
        <taxon>Actinomycetota</taxon>
        <taxon>Actinomycetes</taxon>
        <taxon>Micrococcales</taxon>
        <taxon>Ornithinimicrobiaceae</taxon>
        <taxon>Ornithinimicrobium</taxon>
    </lineage>
</organism>
<dbReference type="InterPro" id="IPR036237">
    <property type="entry name" value="Xyl_isomerase-like_sf"/>
</dbReference>
<dbReference type="InterPro" id="IPR050312">
    <property type="entry name" value="IolE/XylAMocC-like"/>
</dbReference>
<reference evidence="3" key="1">
    <citation type="journal article" date="2014" name="Int. J. Syst. Evol. Microbiol.">
        <title>Complete genome sequence of Corynebacterium casei LMG S-19264T (=DSM 44701T), isolated from a smear-ripened cheese.</title>
        <authorList>
            <consortium name="US DOE Joint Genome Institute (JGI-PGF)"/>
            <person name="Walter F."/>
            <person name="Albersmeier A."/>
            <person name="Kalinowski J."/>
            <person name="Ruckert C."/>
        </authorList>
    </citation>
    <scope>NUCLEOTIDE SEQUENCE</scope>
    <source>
        <strain evidence="3">CGMCC 1.12160</strain>
    </source>
</reference>
<keyword evidence="3" id="KW-0413">Isomerase</keyword>
<name>A0A917F1Z6_9MICO</name>
<reference evidence="3" key="2">
    <citation type="submission" date="2020-09" db="EMBL/GenBank/DDBJ databases">
        <authorList>
            <person name="Sun Q."/>
            <person name="Zhou Y."/>
        </authorList>
    </citation>
    <scope>NUCLEOTIDE SEQUENCE</scope>
    <source>
        <strain evidence="3">CGMCC 1.12160</strain>
    </source>
</reference>
<evidence type="ECO:0000313" key="4">
    <source>
        <dbReference type="Proteomes" id="UP000605670"/>
    </source>
</evidence>
<feature type="domain" description="Xylose isomerase-like TIM barrel" evidence="2">
    <location>
        <begin position="3"/>
        <end position="230"/>
    </location>
</feature>
<keyword evidence="1" id="KW-0119">Carbohydrate metabolism</keyword>
<dbReference type="AlphaFoldDB" id="A0A917F1Z6"/>
<dbReference type="EMBL" id="BMEM01000001">
    <property type="protein sequence ID" value="GGF40475.1"/>
    <property type="molecule type" value="Genomic_DNA"/>
</dbReference>
<dbReference type="InterPro" id="IPR013022">
    <property type="entry name" value="Xyl_isomerase-like_TIM-brl"/>
</dbReference>
<dbReference type="SUPFAM" id="SSF51658">
    <property type="entry name" value="Xylose isomerase-like"/>
    <property type="match status" value="1"/>
</dbReference>
<dbReference type="PANTHER" id="PTHR12110">
    <property type="entry name" value="HYDROXYPYRUVATE ISOMERASE"/>
    <property type="match status" value="1"/>
</dbReference>
<dbReference type="Pfam" id="PF01261">
    <property type="entry name" value="AP_endonuc_2"/>
    <property type="match status" value="1"/>
</dbReference>
<comment type="caution">
    <text evidence="3">The sequence shown here is derived from an EMBL/GenBank/DDBJ whole genome shotgun (WGS) entry which is preliminary data.</text>
</comment>
<gene>
    <name evidence="3" type="ORF">GCM10011366_05120</name>
</gene>